<proteinExistence type="predicted"/>
<dbReference type="InterPro" id="IPR034660">
    <property type="entry name" value="DinB/YfiT-like"/>
</dbReference>
<name>A0ABN3QQR7_9ACTN</name>
<dbReference type="Gene3D" id="1.20.120.450">
    <property type="entry name" value="dinb family like domain"/>
    <property type="match status" value="1"/>
</dbReference>
<dbReference type="NCBIfam" id="TIGR03083">
    <property type="entry name" value="maleylpyruvate isomerase family mycothiol-dependent enzyme"/>
    <property type="match status" value="1"/>
</dbReference>
<evidence type="ECO:0000259" key="1">
    <source>
        <dbReference type="Pfam" id="PF11716"/>
    </source>
</evidence>
<organism evidence="2 3">
    <name type="scientific">Actinomadura fulvescens</name>
    <dbReference type="NCBI Taxonomy" id="46160"/>
    <lineage>
        <taxon>Bacteria</taxon>
        <taxon>Bacillati</taxon>
        <taxon>Actinomycetota</taxon>
        <taxon>Actinomycetes</taxon>
        <taxon>Streptosporangiales</taxon>
        <taxon>Thermomonosporaceae</taxon>
        <taxon>Actinomadura</taxon>
    </lineage>
</organism>
<dbReference type="SUPFAM" id="SSF109854">
    <property type="entry name" value="DinB/YfiT-like putative metalloenzymes"/>
    <property type="match status" value="1"/>
</dbReference>
<feature type="domain" description="Mycothiol-dependent maleylpyruvate isomerase metal-binding" evidence="1">
    <location>
        <begin position="20"/>
        <end position="158"/>
    </location>
</feature>
<protein>
    <submittedName>
        <fullName evidence="2">Maleylpyruvate isomerase family mycothiol-dependent enzyme</fullName>
    </submittedName>
</protein>
<dbReference type="Pfam" id="PF11716">
    <property type="entry name" value="MDMPI_N"/>
    <property type="match status" value="1"/>
</dbReference>
<dbReference type="EMBL" id="BAAATD010000017">
    <property type="protein sequence ID" value="GAA2632827.1"/>
    <property type="molecule type" value="Genomic_DNA"/>
</dbReference>
<evidence type="ECO:0000313" key="2">
    <source>
        <dbReference type="EMBL" id="GAA2632827.1"/>
    </source>
</evidence>
<keyword evidence="2" id="KW-0413">Isomerase</keyword>
<dbReference type="Proteomes" id="UP001501509">
    <property type="component" value="Unassembled WGS sequence"/>
</dbReference>
<evidence type="ECO:0000313" key="3">
    <source>
        <dbReference type="Proteomes" id="UP001501509"/>
    </source>
</evidence>
<reference evidence="2 3" key="1">
    <citation type="journal article" date="2019" name="Int. J. Syst. Evol. Microbiol.">
        <title>The Global Catalogue of Microorganisms (GCM) 10K type strain sequencing project: providing services to taxonomists for standard genome sequencing and annotation.</title>
        <authorList>
            <consortium name="The Broad Institute Genomics Platform"/>
            <consortium name="The Broad Institute Genome Sequencing Center for Infectious Disease"/>
            <person name="Wu L."/>
            <person name="Ma J."/>
        </authorList>
    </citation>
    <scope>NUCLEOTIDE SEQUENCE [LARGE SCALE GENOMIC DNA]</scope>
    <source>
        <strain evidence="2 3">JCM 6833</strain>
    </source>
</reference>
<dbReference type="InterPro" id="IPR017517">
    <property type="entry name" value="Maleyloyr_isom"/>
</dbReference>
<comment type="caution">
    <text evidence="2">The sequence shown here is derived from an EMBL/GenBank/DDBJ whole genome shotgun (WGS) entry which is preliminary data.</text>
</comment>
<dbReference type="GO" id="GO:0016853">
    <property type="term" value="F:isomerase activity"/>
    <property type="evidence" value="ECO:0007669"/>
    <property type="project" value="UniProtKB-KW"/>
</dbReference>
<gene>
    <name evidence="2" type="ORF">GCM10010411_83980</name>
</gene>
<sequence length="279" mass="30284">MTDVSWLGPPIEVRSLFAGQQAAFTALLRDLAPQEWSRPTACPGWSVHDVAAHVLGDHLGRLSMGRDGFHVLSPAPDEPFPAFLDRINEEWVVAARRISPPLLVEWLSATATQVADFWQSLDMDALTALVTWAGADPAPVWLDAARDFSEYWTHHQQISEATGRPGPDERFLAPVLDTFLRALPYTLQTADAPQGTLAFVVTGPGGGGWTCAHTGDRWALDRGEPATADARVTLDCDAAWRLCTRGIGPAEAAARARMEGDERLATAALTILSIIRMPD</sequence>
<accession>A0ABN3QQR7</accession>
<dbReference type="InterPro" id="IPR024344">
    <property type="entry name" value="MDMPI_metal-binding"/>
</dbReference>
<dbReference type="RefSeq" id="WP_344548102.1">
    <property type="nucleotide sequence ID" value="NZ_BAAATD010000017.1"/>
</dbReference>
<keyword evidence="3" id="KW-1185">Reference proteome</keyword>